<gene>
    <name evidence="1" type="ORF">O3P69_020756</name>
</gene>
<dbReference type="Proteomes" id="UP001487740">
    <property type="component" value="Unassembled WGS sequence"/>
</dbReference>
<evidence type="ECO:0000313" key="2">
    <source>
        <dbReference type="Proteomes" id="UP001487740"/>
    </source>
</evidence>
<evidence type="ECO:0000313" key="1">
    <source>
        <dbReference type="EMBL" id="KAK8388995.1"/>
    </source>
</evidence>
<name>A0AAW0TQP8_SCYPA</name>
<protein>
    <submittedName>
        <fullName evidence="1">Uncharacterized protein</fullName>
    </submittedName>
</protein>
<proteinExistence type="predicted"/>
<organism evidence="1 2">
    <name type="scientific">Scylla paramamosain</name>
    <name type="common">Mud crab</name>
    <dbReference type="NCBI Taxonomy" id="85552"/>
    <lineage>
        <taxon>Eukaryota</taxon>
        <taxon>Metazoa</taxon>
        <taxon>Ecdysozoa</taxon>
        <taxon>Arthropoda</taxon>
        <taxon>Crustacea</taxon>
        <taxon>Multicrustacea</taxon>
        <taxon>Malacostraca</taxon>
        <taxon>Eumalacostraca</taxon>
        <taxon>Eucarida</taxon>
        <taxon>Decapoda</taxon>
        <taxon>Pleocyemata</taxon>
        <taxon>Brachyura</taxon>
        <taxon>Eubrachyura</taxon>
        <taxon>Portunoidea</taxon>
        <taxon>Portunidae</taxon>
        <taxon>Portuninae</taxon>
        <taxon>Scylla</taxon>
    </lineage>
</organism>
<reference evidence="1 2" key="1">
    <citation type="submission" date="2023-03" db="EMBL/GenBank/DDBJ databases">
        <title>High-quality genome of Scylla paramamosain provides insights in environmental adaptation.</title>
        <authorList>
            <person name="Zhang L."/>
        </authorList>
    </citation>
    <scope>NUCLEOTIDE SEQUENCE [LARGE SCALE GENOMIC DNA]</scope>
    <source>
        <strain evidence="1">LZ_2023a</strain>
        <tissue evidence="1">Muscle</tissue>
    </source>
</reference>
<dbReference type="AlphaFoldDB" id="A0AAW0TQP8"/>
<sequence>MMERTTLSGMYDRTVKADQNSLVDSVMSILQDNGDLHVWLLWMISPLLCTQRHSVVIKRGYQIKCSYNMRSGAASPSYGSSLLPTPSAS</sequence>
<dbReference type="EMBL" id="JARAKH010000028">
    <property type="protein sequence ID" value="KAK8388995.1"/>
    <property type="molecule type" value="Genomic_DNA"/>
</dbReference>
<comment type="caution">
    <text evidence="1">The sequence shown here is derived from an EMBL/GenBank/DDBJ whole genome shotgun (WGS) entry which is preliminary data.</text>
</comment>
<accession>A0AAW0TQP8</accession>
<keyword evidence="2" id="KW-1185">Reference proteome</keyword>